<dbReference type="Gene3D" id="3.40.50.720">
    <property type="entry name" value="NAD(P)-binding Rossmann-like Domain"/>
    <property type="match status" value="1"/>
</dbReference>
<name>A0ABW1TUA3_9BURK</name>
<gene>
    <name evidence="2" type="ORF">ACFQND_08120</name>
</gene>
<protein>
    <submittedName>
        <fullName evidence="2">PRTRC system ThiF family protein</fullName>
    </submittedName>
</protein>
<comment type="caution">
    <text evidence="2">The sequence shown here is derived from an EMBL/GenBank/DDBJ whole genome shotgun (WGS) entry which is preliminary data.</text>
</comment>
<dbReference type="PANTHER" id="PTHR10953:SF247">
    <property type="entry name" value="SLL6053 PROTEIN"/>
    <property type="match status" value="1"/>
</dbReference>
<dbReference type="InterPro" id="IPR022500">
    <property type="entry name" value="PRTRC_ThiF"/>
</dbReference>
<evidence type="ECO:0000313" key="2">
    <source>
        <dbReference type="EMBL" id="MFC6281191.1"/>
    </source>
</evidence>
<dbReference type="InterPro" id="IPR035985">
    <property type="entry name" value="Ubiquitin-activating_enz"/>
</dbReference>
<dbReference type="EMBL" id="JBHSRS010000017">
    <property type="protein sequence ID" value="MFC6281191.1"/>
    <property type="molecule type" value="Genomic_DNA"/>
</dbReference>
<evidence type="ECO:0000313" key="3">
    <source>
        <dbReference type="Proteomes" id="UP001596270"/>
    </source>
</evidence>
<dbReference type="CDD" id="cd01483">
    <property type="entry name" value="E1_enzyme_family"/>
    <property type="match status" value="1"/>
</dbReference>
<dbReference type="PANTHER" id="PTHR10953">
    <property type="entry name" value="UBIQUITIN-ACTIVATING ENZYME E1"/>
    <property type="match status" value="1"/>
</dbReference>
<dbReference type="NCBIfam" id="TIGR03736">
    <property type="entry name" value="PRTRC_ThiF"/>
    <property type="match status" value="1"/>
</dbReference>
<dbReference type="Pfam" id="PF00899">
    <property type="entry name" value="ThiF"/>
    <property type="match status" value="1"/>
</dbReference>
<accession>A0ABW1TUA3</accession>
<dbReference type="RefSeq" id="WP_377412965.1">
    <property type="nucleotide sequence ID" value="NZ_JBHSRS010000017.1"/>
</dbReference>
<sequence>MKHKLHANLLTKPVKVLLVGAGGTGSQMMVKLVNLHKAMVALGHPHGFRVTVVDPDVVSHANIGRQNFYPGDVGSFKADVLVTRANMALENTVWESNIGKLDTRSSLQDFDIVIGAVDNRAARLGILRGLEGTMSGVRYWLDTGNRKADGQVILGEVSSRSKVGEDKLRLPHVAELYPEMIDPAQEDKDDTPSCSLAEALEKQSLFINPTIADFAGNILWQLFTKGEIEAHGVFVNLERMMVMPMKVDPDVWTRFGVIRDGRRHRIVRESVKSKREAKAKLAVATA</sequence>
<dbReference type="Proteomes" id="UP001596270">
    <property type="component" value="Unassembled WGS sequence"/>
</dbReference>
<feature type="domain" description="THIF-type NAD/FAD binding fold" evidence="1">
    <location>
        <begin position="14"/>
        <end position="128"/>
    </location>
</feature>
<dbReference type="SUPFAM" id="SSF69572">
    <property type="entry name" value="Activating enzymes of the ubiquitin-like proteins"/>
    <property type="match status" value="1"/>
</dbReference>
<dbReference type="InterPro" id="IPR000594">
    <property type="entry name" value="ThiF_NAD_FAD-bd"/>
</dbReference>
<organism evidence="2 3">
    <name type="scientific">Polaromonas aquatica</name>
    <dbReference type="NCBI Taxonomy" id="332657"/>
    <lineage>
        <taxon>Bacteria</taxon>
        <taxon>Pseudomonadati</taxon>
        <taxon>Pseudomonadota</taxon>
        <taxon>Betaproteobacteria</taxon>
        <taxon>Burkholderiales</taxon>
        <taxon>Comamonadaceae</taxon>
        <taxon>Polaromonas</taxon>
    </lineage>
</organism>
<keyword evidence="3" id="KW-1185">Reference proteome</keyword>
<proteinExistence type="predicted"/>
<reference evidence="3" key="1">
    <citation type="journal article" date="2019" name="Int. J. Syst. Evol. Microbiol.">
        <title>The Global Catalogue of Microorganisms (GCM) 10K type strain sequencing project: providing services to taxonomists for standard genome sequencing and annotation.</title>
        <authorList>
            <consortium name="The Broad Institute Genomics Platform"/>
            <consortium name="The Broad Institute Genome Sequencing Center for Infectious Disease"/>
            <person name="Wu L."/>
            <person name="Ma J."/>
        </authorList>
    </citation>
    <scope>NUCLEOTIDE SEQUENCE [LARGE SCALE GENOMIC DNA]</scope>
    <source>
        <strain evidence="3">CCUG 39402</strain>
    </source>
</reference>
<dbReference type="InterPro" id="IPR045886">
    <property type="entry name" value="ThiF/MoeB/HesA"/>
</dbReference>
<evidence type="ECO:0000259" key="1">
    <source>
        <dbReference type="Pfam" id="PF00899"/>
    </source>
</evidence>